<keyword evidence="1 2" id="KW-0732">Signal</keyword>
<name>A0ABX1NRE6_9RHOO</name>
<evidence type="ECO:0000256" key="1">
    <source>
        <dbReference type="ARBA" id="ARBA00022729"/>
    </source>
</evidence>
<dbReference type="Gene3D" id="3.30.1450.10">
    <property type="match status" value="1"/>
</dbReference>
<dbReference type="InterPro" id="IPR037873">
    <property type="entry name" value="BamE-like"/>
</dbReference>
<reference evidence="3 4" key="1">
    <citation type="submission" date="2019-12" db="EMBL/GenBank/DDBJ databases">
        <title>Comparative genomics gives insights into the taxonomy of the Azoarcus-Aromatoleum group and reveals separate origins of nif in the plant-associated Azoarcus and non-plant-associated Aromatoleum sub-groups.</title>
        <authorList>
            <person name="Lafos M."/>
            <person name="Maluk M."/>
            <person name="Batista M."/>
            <person name="Junghare M."/>
            <person name="Carmona M."/>
            <person name="Faoro H."/>
            <person name="Cruz L.M."/>
            <person name="Battistoni F."/>
            <person name="De Souza E."/>
            <person name="Pedrosa F."/>
            <person name="Chen W.-M."/>
            <person name="Poole P.S."/>
            <person name="Dixon R.A."/>
            <person name="James E.K."/>
        </authorList>
    </citation>
    <scope>NUCLEOTIDE SEQUENCE [LARGE SCALE GENOMIC DNA]</scope>
    <source>
        <strain evidence="3 4">PbN1</strain>
    </source>
</reference>
<sequence>MKIFTRLLCAAALGLVAAACSKVTVENYDKIKVGMTYEEVKQLLGAPNQCSDVMTVKSCTWGDEKRHVQVSFVADQVVLFNSENLR</sequence>
<protein>
    <recommendedName>
        <fullName evidence="5">DUF3862 domain-containing protein</fullName>
    </recommendedName>
</protein>
<feature type="signal peptide" evidence="2">
    <location>
        <begin position="1"/>
        <end position="21"/>
    </location>
</feature>
<gene>
    <name evidence="3" type="ORF">GPA24_02730</name>
</gene>
<evidence type="ECO:0000313" key="3">
    <source>
        <dbReference type="EMBL" id="NMG14468.1"/>
    </source>
</evidence>
<accession>A0ABX1NRE6</accession>
<organism evidence="3 4">
    <name type="scientific">Aromatoleum bremense</name>
    <dbReference type="NCBI Taxonomy" id="76115"/>
    <lineage>
        <taxon>Bacteria</taxon>
        <taxon>Pseudomonadati</taxon>
        <taxon>Pseudomonadota</taxon>
        <taxon>Betaproteobacteria</taxon>
        <taxon>Rhodocyclales</taxon>
        <taxon>Rhodocyclaceae</taxon>
        <taxon>Aromatoleum</taxon>
    </lineage>
</organism>
<dbReference type="Proteomes" id="UP000633943">
    <property type="component" value="Unassembled WGS sequence"/>
</dbReference>
<comment type="caution">
    <text evidence="3">The sequence shown here is derived from an EMBL/GenBank/DDBJ whole genome shotgun (WGS) entry which is preliminary data.</text>
</comment>
<evidence type="ECO:0008006" key="5">
    <source>
        <dbReference type="Google" id="ProtNLM"/>
    </source>
</evidence>
<feature type="chain" id="PRO_5047229706" description="DUF3862 domain-containing protein" evidence="2">
    <location>
        <begin position="22"/>
        <end position="86"/>
    </location>
</feature>
<proteinExistence type="predicted"/>
<keyword evidence="4" id="KW-1185">Reference proteome</keyword>
<dbReference type="EMBL" id="WTVP01000004">
    <property type="protein sequence ID" value="NMG14468.1"/>
    <property type="molecule type" value="Genomic_DNA"/>
</dbReference>
<dbReference type="RefSeq" id="WP_169201252.1">
    <property type="nucleotide sequence ID" value="NZ_CP059467.1"/>
</dbReference>
<evidence type="ECO:0000313" key="4">
    <source>
        <dbReference type="Proteomes" id="UP000633943"/>
    </source>
</evidence>
<evidence type="ECO:0000256" key="2">
    <source>
        <dbReference type="SAM" id="SignalP"/>
    </source>
</evidence>
<dbReference type="PROSITE" id="PS51257">
    <property type="entry name" value="PROKAR_LIPOPROTEIN"/>
    <property type="match status" value="1"/>
</dbReference>